<protein>
    <submittedName>
        <fullName evidence="1">HD domain-containing protein</fullName>
    </submittedName>
</protein>
<evidence type="ECO:0000313" key="1">
    <source>
        <dbReference type="EMBL" id="MFB6490272.1"/>
    </source>
</evidence>
<dbReference type="Proteomes" id="UP000033636">
    <property type="component" value="Unassembled WGS sequence"/>
</dbReference>
<dbReference type="EMBL" id="JZWT02000006">
    <property type="protein sequence ID" value="MFB6490272.1"/>
    <property type="molecule type" value="Genomic_DNA"/>
</dbReference>
<evidence type="ECO:0000313" key="2">
    <source>
        <dbReference type="Proteomes" id="UP000033636"/>
    </source>
</evidence>
<proteinExistence type="predicted"/>
<name>A0ACC6UZP1_9CREN</name>
<gene>
    <name evidence="1" type="ORF">TU35_003320</name>
</gene>
<organism evidence="1 2">
    <name type="scientific">Thermoproteus sp. AZ2</name>
    <dbReference type="NCBI Taxonomy" id="1609232"/>
    <lineage>
        <taxon>Archaea</taxon>
        <taxon>Thermoproteota</taxon>
        <taxon>Thermoprotei</taxon>
        <taxon>Thermoproteales</taxon>
        <taxon>Thermoproteaceae</taxon>
        <taxon>Thermoproteus</taxon>
    </lineage>
</organism>
<sequence length="489" mass="56402">MEFVKQIRDPVHGWIRLTKEESEFVDNSLVVQRLRYVRQLGMAYLVYPTAAYSRFDHSLGVMHLAYLIGRELLSKRGVSAEEAEKLLKHLRMAALLHDVGHFPFSHTFEAVVRDLVAAAVKDWRCVDVDVSMFDRARPHEVTTQLILERISPQLREHGYDPQLVKALLTKKYQEELPEEVRVLSSIISGTLDADRLDYIMRDIHFTGAAVGTAIGYADIERIINSMSYVGDLGIIFDEKARVHLEGYIITRYQLYRHVYLHHKTVLFTEIARKILWQAVLECRSSPRGEVCEYLCDLAKFAAGDVSEEVLWKATDDYFTSVFTKLAPFRDLMARRRLGYISLWKRDKDYLEVFGEEVKSINKIIDEVYSSSEVEAKQILKQVLVEELKRVLGRLQCDLDEDDIELAYAYFDPKADDVYISTREGPIQLERLSPLVQAVKEAWERSPHFFVYVKDGLVKRCGERALAYLRRALPAVLPYVAKISRIDGDS</sequence>
<comment type="caution">
    <text evidence="1">The sequence shown here is derived from an EMBL/GenBank/DDBJ whole genome shotgun (WGS) entry which is preliminary data.</text>
</comment>
<reference evidence="1" key="1">
    <citation type="submission" date="2024-07" db="EMBL/GenBank/DDBJ databases">
        <title>Metagenome and Metagenome-Assembled Genomes of Archaea from a hot spring from the geothermal field of Los Azufres, Mexico.</title>
        <authorList>
            <person name="Marin-Paredes R."/>
            <person name="Martinez-Romero E."/>
            <person name="Servin-Garciduenas L.E."/>
        </authorList>
    </citation>
    <scope>NUCLEOTIDE SEQUENCE</scope>
</reference>
<accession>A0ACC6UZP1</accession>